<keyword evidence="2" id="KW-1185">Reference proteome</keyword>
<dbReference type="RefSeq" id="XP_026627389.1">
    <property type="nucleotide sequence ID" value="XM_026765805.1"/>
</dbReference>
<dbReference type="EMBL" id="KZ852043">
    <property type="protein sequence ID" value="RDH34367.1"/>
    <property type="molecule type" value="Genomic_DNA"/>
</dbReference>
<evidence type="ECO:0000313" key="1">
    <source>
        <dbReference type="EMBL" id="RDH34367.1"/>
    </source>
</evidence>
<gene>
    <name evidence="1" type="ORF">BDQ94DRAFT_141343</name>
</gene>
<evidence type="ECO:0000313" key="2">
    <source>
        <dbReference type="Proteomes" id="UP000253729"/>
    </source>
</evidence>
<protein>
    <submittedName>
        <fullName evidence="1">Uncharacterized protein</fullName>
    </submittedName>
</protein>
<sequence length="78" mass="8662">MKPAIVIHPGAEWLELSWWSRVKHDDDEASHDDAAGETDNNVAENHCCETTRVDRSFRLRGYTDGFPGGGGHQQGVEV</sequence>
<proteinExistence type="predicted"/>
<dbReference type="GeneID" id="38134161"/>
<name>A0A3F3Q5P4_9EURO</name>
<dbReference type="Proteomes" id="UP000253729">
    <property type="component" value="Unassembled WGS sequence"/>
</dbReference>
<reference evidence="1 2" key="1">
    <citation type="submission" date="2018-07" db="EMBL/GenBank/DDBJ databases">
        <title>The genomes of Aspergillus section Nigri reveals drivers in fungal speciation.</title>
        <authorList>
            <consortium name="DOE Joint Genome Institute"/>
            <person name="Vesth T.C."/>
            <person name="Nybo J."/>
            <person name="Theobald S."/>
            <person name="Brandl J."/>
            <person name="Frisvad J.C."/>
            <person name="Nielsen K.F."/>
            <person name="Lyhne E.K."/>
            <person name="Kogle M.E."/>
            <person name="Kuo A."/>
            <person name="Riley R."/>
            <person name="Clum A."/>
            <person name="Nolan M."/>
            <person name="Lipzen A."/>
            <person name="Salamov A."/>
            <person name="Henrissat B."/>
            <person name="Wiebenga A."/>
            <person name="De vries R.P."/>
            <person name="Grigoriev I.V."/>
            <person name="Mortensen U.H."/>
            <person name="Andersen M.R."/>
            <person name="Baker S.E."/>
        </authorList>
    </citation>
    <scope>NUCLEOTIDE SEQUENCE [LARGE SCALE GENOMIC DNA]</scope>
    <source>
        <strain evidence="1 2">CBS 139.54b</strain>
    </source>
</reference>
<dbReference type="AlphaFoldDB" id="A0A3F3Q5P4"/>
<accession>A0A3F3Q5P4</accession>
<organism evidence="1 2">
    <name type="scientific">Aspergillus welwitschiae</name>
    <dbReference type="NCBI Taxonomy" id="1341132"/>
    <lineage>
        <taxon>Eukaryota</taxon>
        <taxon>Fungi</taxon>
        <taxon>Dikarya</taxon>
        <taxon>Ascomycota</taxon>
        <taxon>Pezizomycotina</taxon>
        <taxon>Eurotiomycetes</taxon>
        <taxon>Eurotiomycetidae</taxon>
        <taxon>Eurotiales</taxon>
        <taxon>Aspergillaceae</taxon>
        <taxon>Aspergillus</taxon>
        <taxon>Aspergillus subgen. Circumdati</taxon>
    </lineage>
</organism>